<feature type="region of interest" description="Disordered" evidence="7">
    <location>
        <begin position="452"/>
        <end position="471"/>
    </location>
</feature>
<dbReference type="CDD" id="cd12148">
    <property type="entry name" value="fungal_TF_MHR"/>
    <property type="match status" value="1"/>
</dbReference>
<comment type="subcellular location">
    <subcellularLocation>
        <location evidence="1">Nucleus</location>
    </subcellularLocation>
</comment>
<dbReference type="SUPFAM" id="SSF57701">
    <property type="entry name" value="Zn2/Cys6 DNA-binding domain"/>
    <property type="match status" value="1"/>
</dbReference>
<keyword evidence="6" id="KW-0175">Coiled coil</keyword>
<feature type="region of interest" description="Disordered" evidence="7">
    <location>
        <begin position="127"/>
        <end position="147"/>
    </location>
</feature>
<reference evidence="9 10" key="1">
    <citation type="submission" date="2008-03" db="EMBL/GenBank/DDBJ databases">
        <title>The Genome Sequence of Verticillium dahliae VdLs.17.</title>
        <authorList>
            <consortium name="The Broad Institute Genome Sequencing Platform"/>
            <person name="Ma L.-J.J."/>
            <person name="Klosterman S.J."/>
            <person name="Subbarao K."/>
            <person name="Dobinson K."/>
            <person name="Veronese P."/>
            <person name="Kang S."/>
            <person name="Gold S.E."/>
            <person name="Young S."/>
            <person name="Jaffe D."/>
            <person name="Gnerre S."/>
            <person name="Berlin A."/>
            <person name="Heiman D."/>
            <person name="Hepburn T."/>
            <person name="Sykes S."/>
            <person name="Alvarado L."/>
            <person name="Kodira C.D."/>
            <person name="Lander E."/>
            <person name="Galagan J."/>
            <person name="Nusbaum C."/>
            <person name="Birren B."/>
        </authorList>
    </citation>
    <scope>NUCLEOTIDE SEQUENCE [LARGE SCALE GENOMIC DNA]</scope>
    <source>
        <strain evidence="10">VdLs.17 / ATCC MYA-4575 / FGSC 10137</strain>
    </source>
</reference>
<keyword evidence="2" id="KW-0479">Metal-binding</keyword>
<evidence type="ECO:0000256" key="1">
    <source>
        <dbReference type="ARBA" id="ARBA00004123"/>
    </source>
</evidence>
<dbReference type="EMBL" id="DS572717">
    <property type="protein sequence ID" value="EGY18570.1"/>
    <property type="molecule type" value="Genomic_DNA"/>
</dbReference>
<evidence type="ECO:0000313" key="10">
    <source>
        <dbReference type="Proteomes" id="UP000001611"/>
    </source>
</evidence>
<evidence type="ECO:0000256" key="3">
    <source>
        <dbReference type="ARBA" id="ARBA00023015"/>
    </source>
</evidence>
<accession>G2XFH2</accession>
<evidence type="ECO:0000256" key="4">
    <source>
        <dbReference type="ARBA" id="ARBA00023163"/>
    </source>
</evidence>
<dbReference type="GO" id="GO:0008270">
    <property type="term" value="F:zinc ion binding"/>
    <property type="evidence" value="ECO:0007669"/>
    <property type="project" value="InterPro"/>
</dbReference>
<keyword evidence="3" id="KW-0805">Transcription regulation</keyword>
<dbReference type="RefSeq" id="XP_009653693.1">
    <property type="nucleotide sequence ID" value="XM_009655398.1"/>
</dbReference>
<dbReference type="AlphaFoldDB" id="G2XFH2"/>
<dbReference type="HOGENOM" id="CLU_011017_4_1_1"/>
<sequence>MALSPSPLIKAKARSRGNLNQKHRTSQVWYSKEHVRPFHVPPQSVPVRGPCGATQQGGWSGAKYYENVYTRAKVQNSDALQPRTYFIACGPRAEDLCTLTKPRSDSALGLSFPGSPPGPPVYSPLTIAAGRPRPKRGRNQTSESEAQHRTQAYILTGLKEHKSQIAYTCERFLLKTNLLEHPASAPLRWSSDGPPPQPHEPPPIIRISCRRCRGRKLKCDRATPRCSRCVKADEDCEYPGSRRTNVGKRTQVRELEAKLGQLENKIKIISAANEPETDDFPDIATTNFEPFLPTGTAFGSLPIHTHPAVQPTPPYDDRTSQTEISRLGLFEQLPAIELIEELTAIFFAELHHAAPMLHQERYIASLYLPAHMRPPMCLQYIVMASAATVNRVHQQLAMPFYQRARAYAESDEMKGKGEYFLTLRHAQFWILCSNFEARQMCSIEKLCKLDPYSPPRETGPRRRSGDDLQPDDGATLKKLHIHILLPASEEAFKSGVEEKTRTLKSVLQETGERYSSFAGRILAAHLFHETMEHTEQPAAEGNPEDVKNGLYWKQHRDIDNSLATLLMALPETLRLPRNIRSANAVFVNVMTQAAIISLHRAAQWTMRPLRDILPEHTVRQSQNRLLPAAEEILHVFRMVPDIEATMQNAMLTFAAYMAALVFLEDFAAEHSQQSESSMDFLVGMLVTVGRNNAMVASLANQLAIDMHHLGIKSAVATKAFEFLAPKLAEKMADSPGVNFCLLHGPPRADDTTLAGITPQSSTTQTISSEKSGFEGLAGTSQIHDEDEMRWTNTIAESPPLGLRYPYEAMTW</sequence>
<feature type="coiled-coil region" evidence="6">
    <location>
        <begin position="245"/>
        <end position="272"/>
    </location>
</feature>
<dbReference type="Gene3D" id="4.10.240.10">
    <property type="entry name" value="Zn(2)-C6 fungal-type DNA-binding domain"/>
    <property type="match status" value="1"/>
</dbReference>
<dbReference type="PANTHER" id="PTHR47338:SF10">
    <property type="entry name" value="TRANSCRIPTION FACTOR DOMAIN-CONTAINING PROTEIN-RELATED"/>
    <property type="match status" value="1"/>
</dbReference>
<dbReference type="OMA" id="ILRIMVA"/>
<organism evidence="9 10">
    <name type="scientific">Verticillium dahliae (strain VdLs.17 / ATCC MYA-4575 / FGSC 10137)</name>
    <name type="common">Verticillium wilt</name>
    <dbReference type="NCBI Taxonomy" id="498257"/>
    <lineage>
        <taxon>Eukaryota</taxon>
        <taxon>Fungi</taxon>
        <taxon>Dikarya</taxon>
        <taxon>Ascomycota</taxon>
        <taxon>Pezizomycotina</taxon>
        <taxon>Sordariomycetes</taxon>
        <taxon>Hypocreomycetidae</taxon>
        <taxon>Glomerellales</taxon>
        <taxon>Plectosphaerellaceae</taxon>
        <taxon>Verticillium</taxon>
    </lineage>
</organism>
<dbReference type="InterPro" id="IPR050815">
    <property type="entry name" value="TF_fung"/>
</dbReference>
<dbReference type="GeneID" id="20710559"/>
<dbReference type="GO" id="GO:0005634">
    <property type="term" value="C:nucleus"/>
    <property type="evidence" value="ECO:0007669"/>
    <property type="project" value="UniProtKB-SubCell"/>
</dbReference>
<dbReference type="OrthoDB" id="3037908at2759"/>
<dbReference type="InterPro" id="IPR001138">
    <property type="entry name" value="Zn2Cys6_DnaBD"/>
</dbReference>
<evidence type="ECO:0000313" key="9">
    <source>
        <dbReference type="EMBL" id="EGY18570.1"/>
    </source>
</evidence>
<dbReference type="SMART" id="SM00066">
    <property type="entry name" value="GAL4"/>
    <property type="match status" value="1"/>
</dbReference>
<evidence type="ECO:0000256" key="7">
    <source>
        <dbReference type="SAM" id="MobiDB-lite"/>
    </source>
</evidence>
<proteinExistence type="predicted"/>
<dbReference type="PANTHER" id="PTHR47338">
    <property type="entry name" value="ZN(II)2CYS6 TRANSCRIPTION FACTOR (EUROFUNG)-RELATED"/>
    <property type="match status" value="1"/>
</dbReference>
<keyword evidence="10" id="KW-1185">Reference proteome</keyword>
<protein>
    <submittedName>
        <fullName evidence="9">Binuclear zinc transcription factor</fullName>
    </submittedName>
</protein>
<evidence type="ECO:0000259" key="8">
    <source>
        <dbReference type="PROSITE" id="PS50048"/>
    </source>
</evidence>
<dbReference type="PROSITE" id="PS50048">
    <property type="entry name" value="ZN2_CY6_FUNGAL_2"/>
    <property type="match status" value="1"/>
</dbReference>
<dbReference type="CDD" id="cd00067">
    <property type="entry name" value="GAL4"/>
    <property type="match status" value="1"/>
</dbReference>
<dbReference type="PROSITE" id="PS00463">
    <property type="entry name" value="ZN2_CY6_FUNGAL_1"/>
    <property type="match status" value="1"/>
</dbReference>
<evidence type="ECO:0000256" key="6">
    <source>
        <dbReference type="SAM" id="Coils"/>
    </source>
</evidence>
<evidence type="ECO:0000256" key="2">
    <source>
        <dbReference type="ARBA" id="ARBA00022723"/>
    </source>
</evidence>
<dbReference type="InParanoid" id="G2XFH2"/>
<feature type="domain" description="Zn(2)-C6 fungal-type" evidence="8">
    <location>
        <begin position="208"/>
        <end position="238"/>
    </location>
</feature>
<feature type="compositionally biased region" description="Basic residues" evidence="7">
    <location>
        <begin position="11"/>
        <end position="23"/>
    </location>
</feature>
<dbReference type="GO" id="GO:0000981">
    <property type="term" value="F:DNA-binding transcription factor activity, RNA polymerase II-specific"/>
    <property type="evidence" value="ECO:0007669"/>
    <property type="project" value="InterPro"/>
</dbReference>
<name>G2XFH2_VERDV</name>
<keyword evidence="5" id="KW-0539">Nucleus</keyword>
<dbReference type="Proteomes" id="UP000001611">
    <property type="component" value="Chromosome 4"/>
</dbReference>
<keyword evidence="4" id="KW-0804">Transcription</keyword>
<dbReference type="InterPro" id="IPR036864">
    <property type="entry name" value="Zn2-C6_fun-type_DNA-bd_sf"/>
</dbReference>
<gene>
    <name evidence="9" type="ORF">VDAG_09096</name>
</gene>
<dbReference type="Pfam" id="PF00172">
    <property type="entry name" value="Zn_clus"/>
    <property type="match status" value="1"/>
</dbReference>
<feature type="region of interest" description="Disordered" evidence="7">
    <location>
        <begin position="1"/>
        <end position="23"/>
    </location>
</feature>
<evidence type="ECO:0000256" key="5">
    <source>
        <dbReference type="ARBA" id="ARBA00023242"/>
    </source>
</evidence>
<dbReference type="KEGG" id="vda:VDAG_09096"/>
<dbReference type="eggNOG" id="ENOG502QW20">
    <property type="taxonomic scope" value="Eukaryota"/>
</dbReference>